<dbReference type="EMBL" id="QJKJ01004832">
    <property type="protein sequence ID" value="RDX92593.1"/>
    <property type="molecule type" value="Genomic_DNA"/>
</dbReference>
<dbReference type="OrthoDB" id="1166063at2759"/>
<name>A0A371GQG1_MUCPR</name>
<protein>
    <submittedName>
        <fullName evidence="1">Uncharacterized protein</fullName>
    </submittedName>
</protein>
<organism evidence="1 2">
    <name type="scientific">Mucuna pruriens</name>
    <name type="common">Velvet bean</name>
    <name type="synonym">Dolichos pruriens</name>
    <dbReference type="NCBI Taxonomy" id="157652"/>
    <lineage>
        <taxon>Eukaryota</taxon>
        <taxon>Viridiplantae</taxon>
        <taxon>Streptophyta</taxon>
        <taxon>Embryophyta</taxon>
        <taxon>Tracheophyta</taxon>
        <taxon>Spermatophyta</taxon>
        <taxon>Magnoliopsida</taxon>
        <taxon>eudicotyledons</taxon>
        <taxon>Gunneridae</taxon>
        <taxon>Pentapetalae</taxon>
        <taxon>rosids</taxon>
        <taxon>fabids</taxon>
        <taxon>Fabales</taxon>
        <taxon>Fabaceae</taxon>
        <taxon>Papilionoideae</taxon>
        <taxon>50 kb inversion clade</taxon>
        <taxon>NPAAA clade</taxon>
        <taxon>indigoferoid/millettioid clade</taxon>
        <taxon>Phaseoleae</taxon>
        <taxon>Mucuna</taxon>
    </lineage>
</organism>
<comment type="caution">
    <text evidence="1">The sequence shown here is derived from an EMBL/GenBank/DDBJ whole genome shotgun (WGS) entry which is preliminary data.</text>
</comment>
<reference evidence="1" key="1">
    <citation type="submission" date="2018-05" db="EMBL/GenBank/DDBJ databases">
        <title>Draft genome of Mucuna pruriens seed.</title>
        <authorList>
            <person name="Nnadi N.E."/>
            <person name="Vos R."/>
            <person name="Hasami M.H."/>
            <person name="Devisetty U.K."/>
            <person name="Aguiy J.C."/>
        </authorList>
    </citation>
    <scope>NUCLEOTIDE SEQUENCE [LARGE SCALE GENOMIC DNA]</scope>
    <source>
        <strain evidence="1">JCA_2017</strain>
    </source>
</reference>
<evidence type="ECO:0000313" key="1">
    <source>
        <dbReference type="EMBL" id="RDX92593.1"/>
    </source>
</evidence>
<gene>
    <name evidence="1" type="ORF">CR513_25252</name>
</gene>
<dbReference type="AlphaFoldDB" id="A0A371GQG1"/>
<sequence>MKTTLDQYLVKGSIAMIKDEPPSQHEWVSFQDGSTILMCEDPSQLDKLVEDEHIEAEALVEMEIWIGEEKPTFQPLVEELEAINLGDETERKEVQVGKHMPPDLRLSLVGLLKEYADSYRDMLGLDCGIVEHKLPLLLDSVPIQQ</sequence>
<feature type="non-terminal residue" evidence="1">
    <location>
        <position position="1"/>
    </location>
</feature>
<proteinExistence type="predicted"/>
<dbReference type="Proteomes" id="UP000257109">
    <property type="component" value="Unassembled WGS sequence"/>
</dbReference>
<evidence type="ECO:0000313" key="2">
    <source>
        <dbReference type="Proteomes" id="UP000257109"/>
    </source>
</evidence>
<accession>A0A371GQG1</accession>
<keyword evidence="2" id="KW-1185">Reference proteome</keyword>